<dbReference type="InterPro" id="IPR013103">
    <property type="entry name" value="RVT_2"/>
</dbReference>
<dbReference type="PANTHER" id="PTHR11439:SF461">
    <property type="entry name" value="OS10G0432200 PROTEIN"/>
    <property type="match status" value="1"/>
</dbReference>
<dbReference type="EMBL" id="OIVN01000802">
    <property type="protein sequence ID" value="SPC85784.1"/>
    <property type="molecule type" value="Genomic_DNA"/>
</dbReference>
<gene>
    <name evidence="4" type="ORF">FSB_LOCUS13666</name>
</gene>
<dbReference type="AlphaFoldDB" id="A0A2N9FG81"/>
<accession>A0A2N9FG81</accession>
<keyword evidence="1" id="KW-0645">Protease</keyword>
<feature type="domain" description="Retrovirus-related Pol polyprotein from transposon TNT 1-94-like beta-barrel" evidence="3">
    <location>
        <begin position="289"/>
        <end position="365"/>
    </location>
</feature>
<evidence type="ECO:0000256" key="1">
    <source>
        <dbReference type="ARBA" id="ARBA00022750"/>
    </source>
</evidence>
<reference evidence="4" key="1">
    <citation type="submission" date="2018-02" db="EMBL/GenBank/DDBJ databases">
        <authorList>
            <person name="Cohen D.B."/>
            <person name="Kent A.D."/>
        </authorList>
    </citation>
    <scope>NUCLEOTIDE SEQUENCE</scope>
</reference>
<feature type="domain" description="Reverse transcriptase Ty1/copia-type" evidence="2">
    <location>
        <begin position="466"/>
        <end position="680"/>
    </location>
</feature>
<dbReference type="SUPFAM" id="SSF56672">
    <property type="entry name" value="DNA/RNA polymerases"/>
    <property type="match status" value="1"/>
</dbReference>
<evidence type="ECO:0000259" key="2">
    <source>
        <dbReference type="Pfam" id="PF07727"/>
    </source>
</evidence>
<keyword evidence="1" id="KW-0064">Aspartyl protease</keyword>
<dbReference type="Pfam" id="PF07727">
    <property type="entry name" value="RVT_2"/>
    <property type="match status" value="1"/>
</dbReference>
<sequence>MHSFLKGHCLWRYVTGEIQAPVHSKDEDDTKFTNRLENWDCKNHQIITWFRHSTVPTIHQQFGRYDNAKDVWYLLSRHYTTAGLSHEYQLWSLLVNMKQAPRQPINEFFSSMQSIWDQSEQSAHIVKDLADATILATKRDQFRLIQFLMALTSEYEPVRAALLQQVPLPTLEFALSQLLSHETRLRTLQPHHPDAGHLLSECPTIQCRYCHKIGHIVYNYPTKPPKPGQLGILPRPVYHFVAVAAEESPSDPSLLFVPVSELGPLVFTMVKQFLFTSNKVSSAVSSNTWYFDSACCNHISPNSQLFSSVIPPTHPPLIQTTNGSHIAASHTGSVSTLTLSLSDTYLIPNLTFDLISVGQLCELGFDLWFGSSGCRVRTNIPNQNLDLVCVVFLGMGLNIKAIVVEILSLNTPNLPPATPSAAPIAPPPTVDPVLNQTPDFPLAAPPADSPISPQEPTPPVDLIKTKSDGTIERYKARLVVKGYVQEYVIDYKETFAPVACITSVCSLLAIPTVHQWHLFQMDVKNVFLNGDLTEKVYMQAPPGYSDCPDKVCLLRHALYGLKQAPRAWFAKFSSIVHQFGYSSNPHDTALFIRHSDKGMILFLLYVDDMIITGDDHSGISDFKQFLHQNFEMKDLGHMSYFLGLEVSFDSTGYYLSQAKYASDLLSRASLTDTKVVSIPHVMNAHLTPLDGTPFSDATLYRQLIGSLVYLTVTRPDIAHAVHLVSQFLAGPHFTYYATVIHILYYIKGTMFYGLHFSAHSILDLCAYSDAD</sequence>
<dbReference type="GO" id="GO:0004190">
    <property type="term" value="F:aspartic-type endopeptidase activity"/>
    <property type="evidence" value="ECO:0007669"/>
    <property type="project" value="UniProtKB-KW"/>
</dbReference>
<protein>
    <submittedName>
        <fullName evidence="4">Uncharacterized protein</fullName>
    </submittedName>
</protein>
<name>A0A2N9FG81_FAGSY</name>
<keyword evidence="1" id="KW-0378">Hydrolase</keyword>
<evidence type="ECO:0000313" key="4">
    <source>
        <dbReference type="EMBL" id="SPC85784.1"/>
    </source>
</evidence>
<dbReference type="Pfam" id="PF22936">
    <property type="entry name" value="Pol_BBD"/>
    <property type="match status" value="1"/>
</dbReference>
<dbReference type="Pfam" id="PF14223">
    <property type="entry name" value="Retrotran_gag_2"/>
    <property type="match status" value="1"/>
</dbReference>
<evidence type="ECO:0000259" key="3">
    <source>
        <dbReference type="Pfam" id="PF22936"/>
    </source>
</evidence>
<organism evidence="4">
    <name type="scientific">Fagus sylvatica</name>
    <name type="common">Beechnut</name>
    <dbReference type="NCBI Taxonomy" id="28930"/>
    <lineage>
        <taxon>Eukaryota</taxon>
        <taxon>Viridiplantae</taxon>
        <taxon>Streptophyta</taxon>
        <taxon>Embryophyta</taxon>
        <taxon>Tracheophyta</taxon>
        <taxon>Spermatophyta</taxon>
        <taxon>Magnoliopsida</taxon>
        <taxon>eudicotyledons</taxon>
        <taxon>Gunneridae</taxon>
        <taxon>Pentapetalae</taxon>
        <taxon>rosids</taxon>
        <taxon>fabids</taxon>
        <taxon>Fagales</taxon>
        <taxon>Fagaceae</taxon>
        <taxon>Fagus</taxon>
    </lineage>
</organism>
<dbReference type="PANTHER" id="PTHR11439">
    <property type="entry name" value="GAG-POL-RELATED RETROTRANSPOSON"/>
    <property type="match status" value="1"/>
</dbReference>
<proteinExistence type="predicted"/>
<dbReference type="InterPro" id="IPR054722">
    <property type="entry name" value="PolX-like_BBD"/>
</dbReference>
<dbReference type="InterPro" id="IPR043502">
    <property type="entry name" value="DNA/RNA_pol_sf"/>
</dbReference>